<reference evidence="1" key="2">
    <citation type="submission" date="2018-10" db="EMBL/GenBank/DDBJ databases">
        <title>Effector identification in a new, highly contiguous assembly of the strawberry crown rot pathogen Phytophthora cactorum.</title>
        <authorList>
            <person name="Armitage A.D."/>
            <person name="Nellist C.F."/>
            <person name="Bates H."/>
            <person name="Vickerstaff R.J."/>
            <person name="Harrison R.J."/>
        </authorList>
    </citation>
    <scope>NUCLEOTIDE SEQUENCE</scope>
    <source>
        <strain evidence="1">15-7</strain>
        <strain evidence="2">4032</strain>
        <strain evidence="3">4040</strain>
        <strain evidence="4">P415</strain>
        <strain evidence="5">P421</strain>
    </source>
</reference>
<sequence length="115" mass="13461">MIVLQDNTSIYGFGWNAEIALRSEREEIRLNKGDIVMFRGDFIYSPVGYSSPNVCLHAYLDMPGYERDELHQPQLVPCINNDKSMRDDDRFCFAWRCEYVGTGAHCVRKHLNRFH</sequence>
<keyword evidence="7" id="KW-1185">Reference proteome</keyword>
<dbReference type="EMBL" id="RCMK01000511">
    <property type="protein sequence ID" value="KAG2924534.1"/>
    <property type="molecule type" value="Genomic_DNA"/>
</dbReference>
<dbReference type="AlphaFoldDB" id="A0A329SAU4"/>
<reference evidence="6 7" key="1">
    <citation type="submission" date="2018-01" db="EMBL/GenBank/DDBJ databases">
        <title>Draft genome of the strawberry crown rot pathogen Phytophthora cactorum.</title>
        <authorList>
            <person name="Armitage A.D."/>
            <person name="Lysoe E."/>
            <person name="Nellist C.F."/>
            <person name="Harrison R.J."/>
            <person name="Brurberg M.B."/>
        </authorList>
    </citation>
    <scope>NUCLEOTIDE SEQUENCE [LARGE SCALE GENOMIC DNA]</scope>
    <source>
        <strain evidence="6 7">10300</strain>
    </source>
</reference>
<dbReference type="EMBL" id="RCML01000706">
    <property type="protein sequence ID" value="KAG2970771.1"/>
    <property type="molecule type" value="Genomic_DNA"/>
</dbReference>
<evidence type="ECO:0000313" key="3">
    <source>
        <dbReference type="EMBL" id="KAG2924534.1"/>
    </source>
</evidence>
<dbReference type="Proteomes" id="UP000251314">
    <property type="component" value="Unassembled WGS sequence"/>
</dbReference>
<gene>
    <name evidence="6" type="ORF">PC110_g9751</name>
    <name evidence="1" type="ORF">PC113_g16707</name>
    <name evidence="2" type="ORF">PC115_g14088</name>
    <name evidence="3" type="ORF">PC117_g15392</name>
    <name evidence="4" type="ORF">PC118_g16673</name>
    <name evidence="5" type="ORF">PC129_g15257</name>
</gene>
<evidence type="ECO:0000313" key="4">
    <source>
        <dbReference type="EMBL" id="KAG2970771.1"/>
    </source>
</evidence>
<evidence type="ECO:0000313" key="5">
    <source>
        <dbReference type="EMBL" id="KAG3213819.1"/>
    </source>
</evidence>
<dbReference type="VEuPathDB" id="FungiDB:PC110_g9751"/>
<dbReference type="EMBL" id="MJFZ01000219">
    <property type="protein sequence ID" value="RAW33925.1"/>
    <property type="molecule type" value="Genomic_DNA"/>
</dbReference>
<dbReference type="Proteomes" id="UP000736787">
    <property type="component" value="Unassembled WGS sequence"/>
</dbReference>
<dbReference type="EMBL" id="RCMV01000695">
    <property type="protein sequence ID" value="KAG3213819.1"/>
    <property type="molecule type" value="Genomic_DNA"/>
</dbReference>
<dbReference type="Proteomes" id="UP000774804">
    <property type="component" value="Unassembled WGS sequence"/>
</dbReference>
<evidence type="ECO:0000313" key="6">
    <source>
        <dbReference type="EMBL" id="RAW33925.1"/>
    </source>
</evidence>
<protein>
    <submittedName>
        <fullName evidence="6">Uncharacterized protein</fullName>
    </submittedName>
</protein>
<dbReference type="EMBL" id="RCMI01000524">
    <property type="protein sequence ID" value="KAG2906976.1"/>
    <property type="molecule type" value="Genomic_DNA"/>
</dbReference>
<dbReference type="Proteomes" id="UP000760860">
    <property type="component" value="Unassembled WGS sequence"/>
</dbReference>
<dbReference type="Proteomes" id="UP000735874">
    <property type="component" value="Unassembled WGS sequence"/>
</dbReference>
<accession>A0A329SAU4</accession>
<evidence type="ECO:0000313" key="1">
    <source>
        <dbReference type="EMBL" id="KAG2850516.1"/>
    </source>
</evidence>
<comment type="caution">
    <text evidence="6">The sequence shown here is derived from an EMBL/GenBank/DDBJ whole genome shotgun (WGS) entry which is preliminary data.</text>
</comment>
<proteinExistence type="predicted"/>
<evidence type="ECO:0000313" key="7">
    <source>
        <dbReference type="Proteomes" id="UP000251314"/>
    </source>
</evidence>
<evidence type="ECO:0000313" key="2">
    <source>
        <dbReference type="EMBL" id="KAG2906976.1"/>
    </source>
</evidence>
<dbReference type="OrthoDB" id="122409at2759"/>
<dbReference type="EMBL" id="RCMG01000678">
    <property type="protein sequence ID" value="KAG2850516.1"/>
    <property type="molecule type" value="Genomic_DNA"/>
</dbReference>
<name>A0A329SAU4_9STRA</name>
<dbReference type="Proteomes" id="UP000697107">
    <property type="component" value="Unassembled WGS sequence"/>
</dbReference>
<organism evidence="6 7">
    <name type="scientific">Phytophthora cactorum</name>
    <dbReference type="NCBI Taxonomy" id="29920"/>
    <lineage>
        <taxon>Eukaryota</taxon>
        <taxon>Sar</taxon>
        <taxon>Stramenopiles</taxon>
        <taxon>Oomycota</taxon>
        <taxon>Peronosporomycetes</taxon>
        <taxon>Peronosporales</taxon>
        <taxon>Peronosporaceae</taxon>
        <taxon>Phytophthora</taxon>
    </lineage>
</organism>